<feature type="transmembrane region" description="Helical" evidence="1">
    <location>
        <begin position="118"/>
        <end position="136"/>
    </location>
</feature>
<proteinExistence type="predicted"/>
<sequence length="137" mass="15510">MERYVNHIQLGYFGLLPFLAMQGWTLLTGQGESVAPLFIYYSIAIVSFLAGQQWRPGNQSHGRAIAAIVPILPIALLALGNHIFTLAWLSASYWLVLLFEVKAPAWQEHHKDYRKMRFVLTSVVFVTHLLMIASLLD</sequence>
<feature type="transmembrane region" description="Helical" evidence="1">
    <location>
        <begin position="7"/>
        <end position="27"/>
    </location>
</feature>
<feature type="transmembrane region" description="Helical" evidence="1">
    <location>
        <begin position="33"/>
        <end position="51"/>
    </location>
</feature>
<evidence type="ECO:0000256" key="1">
    <source>
        <dbReference type="SAM" id="Phobius"/>
    </source>
</evidence>
<name>A0ABU9MUC1_9GAMM</name>
<keyword evidence="1" id="KW-0472">Membrane</keyword>
<keyword evidence="1" id="KW-0812">Transmembrane</keyword>
<dbReference type="Proteomes" id="UP001447008">
    <property type="component" value="Unassembled WGS sequence"/>
</dbReference>
<evidence type="ECO:0000313" key="3">
    <source>
        <dbReference type="Proteomes" id="UP001447008"/>
    </source>
</evidence>
<evidence type="ECO:0000313" key="2">
    <source>
        <dbReference type="EMBL" id="MEM0514889.1"/>
    </source>
</evidence>
<comment type="caution">
    <text evidence="2">The sequence shown here is derived from an EMBL/GenBank/DDBJ whole genome shotgun (WGS) entry which is preliminary data.</text>
</comment>
<dbReference type="EMBL" id="JBCGCU010000004">
    <property type="protein sequence ID" value="MEM0514889.1"/>
    <property type="molecule type" value="Genomic_DNA"/>
</dbReference>
<dbReference type="Pfam" id="PF11911">
    <property type="entry name" value="DUF3429"/>
    <property type="match status" value="1"/>
</dbReference>
<protein>
    <submittedName>
        <fullName evidence="2">DUF3429 domain-containing protein</fullName>
    </submittedName>
</protein>
<keyword evidence="1" id="KW-1133">Transmembrane helix</keyword>
<organism evidence="2 3">
    <name type="scientific">Pseudoalteromonas qingdaonensis</name>
    <dbReference type="NCBI Taxonomy" id="3131913"/>
    <lineage>
        <taxon>Bacteria</taxon>
        <taxon>Pseudomonadati</taxon>
        <taxon>Pseudomonadota</taxon>
        <taxon>Gammaproteobacteria</taxon>
        <taxon>Alteromonadales</taxon>
        <taxon>Pseudoalteromonadaceae</taxon>
        <taxon>Pseudoalteromonas</taxon>
    </lineage>
</organism>
<accession>A0ABU9MUC1</accession>
<feature type="transmembrane region" description="Helical" evidence="1">
    <location>
        <begin position="63"/>
        <end position="80"/>
    </location>
</feature>
<dbReference type="InterPro" id="IPR021836">
    <property type="entry name" value="DUF3429"/>
</dbReference>
<gene>
    <name evidence="2" type="ORF">WCN91_05520</name>
</gene>
<keyword evidence="3" id="KW-1185">Reference proteome</keyword>
<dbReference type="RefSeq" id="WP_342677162.1">
    <property type="nucleotide sequence ID" value="NZ_JBCGCU010000004.1"/>
</dbReference>
<reference evidence="2 3" key="1">
    <citation type="submission" date="2024-03" db="EMBL/GenBank/DDBJ databases">
        <title>Pseudoalteromonas qingdaonensis sp. nov., isolated from the intestines of marine benthic organisms.</title>
        <authorList>
            <person name="Lin X."/>
            <person name="Fang S."/>
            <person name="Hu X."/>
        </authorList>
    </citation>
    <scope>NUCLEOTIDE SEQUENCE [LARGE SCALE GENOMIC DNA]</scope>
    <source>
        <strain evidence="2 3">YIC-827</strain>
    </source>
</reference>